<protein>
    <submittedName>
        <fullName evidence="1">DUF4762 domain-containing protein</fullName>
    </submittedName>
</protein>
<proteinExistence type="predicted"/>
<name>A0A3V2XG98_SALET</name>
<dbReference type="AlphaFoldDB" id="A0A3V2XG98"/>
<organism evidence="1">
    <name type="scientific">Salmonella enterica I</name>
    <dbReference type="NCBI Taxonomy" id="59201"/>
    <lineage>
        <taxon>Bacteria</taxon>
        <taxon>Pseudomonadati</taxon>
        <taxon>Pseudomonadota</taxon>
        <taxon>Gammaproteobacteria</taxon>
        <taxon>Enterobacterales</taxon>
        <taxon>Enterobacteriaceae</taxon>
        <taxon>Salmonella</taxon>
    </lineage>
</organism>
<comment type="caution">
    <text evidence="1">The sequence shown here is derived from an EMBL/GenBank/DDBJ whole genome shotgun (WGS) entry which is preliminary data.</text>
</comment>
<dbReference type="EMBL" id="AAGLPU010000004">
    <property type="protein sequence ID" value="EBP3984700.1"/>
    <property type="molecule type" value="Genomic_DNA"/>
</dbReference>
<sequence>MKKISNEQATVIVGGDDCYYTQKYVEYRSNGTKACVGIYQCFDKHGEPTSTRKDDLFWYDCQ</sequence>
<evidence type="ECO:0000313" key="1">
    <source>
        <dbReference type="EMBL" id="EBP3984700.1"/>
    </source>
</evidence>
<accession>A0A3V2XG98</accession>
<reference evidence="1" key="1">
    <citation type="submission" date="2018-07" db="EMBL/GenBank/DDBJ databases">
        <authorList>
            <consortium name="GenomeTrakr network: Whole genome sequencing for foodborne pathogen traceback"/>
        </authorList>
    </citation>
    <scope>NUCLEOTIDE SEQUENCE</scope>
    <source>
        <strain evidence="1">CFSAN002857</strain>
    </source>
</reference>
<gene>
    <name evidence="1" type="ORF">S308_04275</name>
</gene>